<evidence type="ECO:0000313" key="9">
    <source>
        <dbReference type="Proteomes" id="UP000576393"/>
    </source>
</evidence>
<dbReference type="InterPro" id="IPR009908">
    <property type="entry name" value="Methylamine_util_MauE"/>
</dbReference>
<feature type="transmembrane region" description="Helical" evidence="6">
    <location>
        <begin position="140"/>
        <end position="164"/>
    </location>
</feature>
<feature type="compositionally biased region" description="Gly residues" evidence="5">
    <location>
        <begin position="202"/>
        <end position="214"/>
    </location>
</feature>
<feature type="domain" description="Methylamine utilisation protein MauE" evidence="7">
    <location>
        <begin position="2"/>
        <end position="124"/>
    </location>
</feature>
<dbReference type="GO" id="GO:0016020">
    <property type="term" value="C:membrane"/>
    <property type="evidence" value="ECO:0007669"/>
    <property type="project" value="UniProtKB-SubCell"/>
</dbReference>
<feature type="transmembrane region" description="Helical" evidence="6">
    <location>
        <begin position="37"/>
        <end position="60"/>
    </location>
</feature>
<evidence type="ECO:0000259" key="7">
    <source>
        <dbReference type="Pfam" id="PF07291"/>
    </source>
</evidence>
<dbReference type="Pfam" id="PF07291">
    <property type="entry name" value="MauE"/>
    <property type="match status" value="1"/>
</dbReference>
<keyword evidence="4 6" id="KW-0472">Membrane</keyword>
<feature type="region of interest" description="Disordered" evidence="5">
    <location>
        <begin position="170"/>
        <end position="226"/>
    </location>
</feature>
<proteinExistence type="predicted"/>
<feature type="transmembrane region" description="Helical" evidence="6">
    <location>
        <begin position="108"/>
        <end position="128"/>
    </location>
</feature>
<gene>
    <name evidence="8" type="ORF">HDA43_001227</name>
</gene>
<comment type="subcellular location">
    <subcellularLocation>
        <location evidence="1">Membrane</location>
        <topology evidence="1">Multi-pass membrane protein</topology>
    </subcellularLocation>
</comment>
<organism evidence="8 9">
    <name type="scientific">Streptosporangium sandarakinum</name>
    <dbReference type="NCBI Taxonomy" id="1260955"/>
    <lineage>
        <taxon>Bacteria</taxon>
        <taxon>Bacillati</taxon>
        <taxon>Actinomycetota</taxon>
        <taxon>Actinomycetes</taxon>
        <taxon>Streptosporangiales</taxon>
        <taxon>Streptosporangiaceae</taxon>
        <taxon>Streptosporangium</taxon>
    </lineage>
</organism>
<evidence type="ECO:0000256" key="6">
    <source>
        <dbReference type="SAM" id="Phobius"/>
    </source>
</evidence>
<accession>A0A852UTZ5</accession>
<dbReference type="EMBL" id="JACCCO010000001">
    <property type="protein sequence ID" value="NYF39068.1"/>
    <property type="molecule type" value="Genomic_DNA"/>
</dbReference>
<feature type="transmembrane region" description="Helical" evidence="6">
    <location>
        <begin position="66"/>
        <end position="87"/>
    </location>
</feature>
<evidence type="ECO:0000256" key="2">
    <source>
        <dbReference type="ARBA" id="ARBA00022692"/>
    </source>
</evidence>
<dbReference type="UniPathway" id="UPA00895"/>
<evidence type="ECO:0000313" key="8">
    <source>
        <dbReference type="EMBL" id="NYF39068.1"/>
    </source>
</evidence>
<keyword evidence="9" id="KW-1185">Reference proteome</keyword>
<keyword evidence="2 6" id="KW-0812">Transmembrane</keyword>
<keyword evidence="3 6" id="KW-1133">Transmembrane helix</keyword>
<dbReference type="Proteomes" id="UP000576393">
    <property type="component" value="Unassembled WGS sequence"/>
</dbReference>
<evidence type="ECO:0000256" key="1">
    <source>
        <dbReference type="ARBA" id="ARBA00004141"/>
    </source>
</evidence>
<evidence type="ECO:0000256" key="4">
    <source>
        <dbReference type="ARBA" id="ARBA00023136"/>
    </source>
</evidence>
<comment type="caution">
    <text evidence="8">The sequence shown here is derived from an EMBL/GenBank/DDBJ whole genome shotgun (WGS) entry which is preliminary data.</text>
</comment>
<feature type="compositionally biased region" description="Basic residues" evidence="5">
    <location>
        <begin position="176"/>
        <end position="185"/>
    </location>
</feature>
<name>A0A852UTZ5_9ACTN</name>
<evidence type="ECO:0000256" key="5">
    <source>
        <dbReference type="SAM" id="MobiDB-lite"/>
    </source>
</evidence>
<reference evidence="8 9" key="1">
    <citation type="submission" date="2020-07" db="EMBL/GenBank/DDBJ databases">
        <title>Sequencing the genomes of 1000 actinobacteria strains.</title>
        <authorList>
            <person name="Klenk H.-P."/>
        </authorList>
    </citation>
    <scope>NUCLEOTIDE SEQUENCE [LARGE SCALE GENOMIC DNA]</scope>
    <source>
        <strain evidence="8 9">DSM 45763</strain>
    </source>
</reference>
<dbReference type="GO" id="GO:0030416">
    <property type="term" value="P:methylamine metabolic process"/>
    <property type="evidence" value="ECO:0007669"/>
    <property type="project" value="InterPro"/>
</dbReference>
<evidence type="ECO:0000256" key="3">
    <source>
        <dbReference type="ARBA" id="ARBA00022989"/>
    </source>
</evidence>
<dbReference type="AlphaFoldDB" id="A0A852UTZ5"/>
<protein>
    <recommendedName>
        <fullName evidence="7">Methylamine utilisation protein MauE domain-containing protein</fullName>
    </recommendedName>
</protein>
<sequence>MIGVIFLIAAAGKLGGPGRFGAFVRSLRRMEVLPSGLVRPAALAFAAAEVVIVLLLAVPARAAGTAGFGVAAALLAAFTAGIAMSLARGNREPCSCFGRSETPLGAGHVVRNLVLVAVALLGLAASAASPAGRGPEFGEAAVAGLAGLVAGVLVTVIDDLVALFRPARNTSDRRTHDRSRRRTHRGLAAQPAAHRRPAAQGQGAGRPAGGGRGGRAADAAGRRGDR</sequence>